<dbReference type="Pfam" id="PF07650">
    <property type="entry name" value="KH_2"/>
    <property type="match status" value="1"/>
</dbReference>
<gene>
    <name evidence="6 11" type="primary">era</name>
    <name evidence="11" type="ORF">ACCQ41_05140</name>
</gene>
<organism evidence="11 12">
    <name type="scientific">Anaerococcus martiniensis</name>
    <dbReference type="NCBI Taxonomy" id="3115615"/>
    <lineage>
        <taxon>Bacteria</taxon>
        <taxon>Bacillati</taxon>
        <taxon>Bacillota</taxon>
        <taxon>Tissierellia</taxon>
        <taxon>Tissierellales</taxon>
        <taxon>Peptoniphilaceae</taxon>
        <taxon>Anaerococcus</taxon>
    </lineage>
</organism>
<dbReference type="InterPro" id="IPR009019">
    <property type="entry name" value="KH_sf_prok-type"/>
</dbReference>
<feature type="region of interest" description="G3" evidence="7">
    <location>
        <begin position="57"/>
        <end position="60"/>
    </location>
</feature>
<dbReference type="PANTHER" id="PTHR42698:SF1">
    <property type="entry name" value="GTPASE ERA, MITOCHONDRIAL"/>
    <property type="match status" value="1"/>
</dbReference>
<dbReference type="Gene3D" id="3.40.50.300">
    <property type="entry name" value="P-loop containing nucleotide triphosphate hydrolases"/>
    <property type="match status" value="1"/>
</dbReference>
<dbReference type="InterPro" id="IPR015946">
    <property type="entry name" value="KH_dom-like_a/b"/>
</dbReference>
<dbReference type="Gene3D" id="3.30.300.20">
    <property type="match status" value="1"/>
</dbReference>
<dbReference type="InterPro" id="IPR006073">
    <property type="entry name" value="GTP-bd"/>
</dbReference>
<feature type="region of interest" description="G1" evidence="7">
    <location>
        <begin position="10"/>
        <end position="17"/>
    </location>
</feature>
<comment type="caution">
    <text evidence="11">The sequence shown here is derived from an EMBL/GenBank/DDBJ whole genome shotgun (WGS) entry which is preliminary data.</text>
</comment>
<feature type="binding site" evidence="6">
    <location>
        <begin position="10"/>
        <end position="17"/>
    </location>
    <ligand>
        <name>GTP</name>
        <dbReference type="ChEBI" id="CHEBI:37565"/>
    </ligand>
</feature>
<keyword evidence="6" id="KW-1003">Cell membrane</keyword>
<dbReference type="InterPro" id="IPR030388">
    <property type="entry name" value="G_ERA_dom"/>
</dbReference>
<dbReference type="PANTHER" id="PTHR42698">
    <property type="entry name" value="GTPASE ERA"/>
    <property type="match status" value="1"/>
</dbReference>
<feature type="region of interest" description="G5" evidence="7">
    <location>
        <begin position="148"/>
        <end position="150"/>
    </location>
</feature>
<keyword evidence="6" id="KW-0690">Ribosome biogenesis</keyword>
<feature type="domain" description="KH type-2" evidence="9">
    <location>
        <begin position="200"/>
        <end position="278"/>
    </location>
</feature>
<evidence type="ECO:0000256" key="6">
    <source>
        <dbReference type="HAMAP-Rule" id="MF_00367"/>
    </source>
</evidence>
<dbReference type="SUPFAM" id="SSF54814">
    <property type="entry name" value="Prokaryotic type KH domain (KH-domain type II)"/>
    <property type="match status" value="1"/>
</dbReference>
<dbReference type="SUPFAM" id="SSF52540">
    <property type="entry name" value="P-loop containing nucleoside triphosphate hydrolases"/>
    <property type="match status" value="1"/>
</dbReference>
<evidence type="ECO:0000313" key="11">
    <source>
        <dbReference type="EMBL" id="MFO3665627.1"/>
    </source>
</evidence>
<keyword evidence="4 6" id="KW-0694">RNA-binding</keyword>
<dbReference type="Pfam" id="PF01926">
    <property type="entry name" value="MMR_HSR1"/>
    <property type="match status" value="1"/>
</dbReference>
<dbReference type="EMBL" id="JBGMEI010000006">
    <property type="protein sequence ID" value="MFO3665627.1"/>
    <property type="molecule type" value="Genomic_DNA"/>
</dbReference>
<sequence>MKSGFISVVGRANVGKSTLMEKILREKISIISNKPQTTRDKIQIIYNDEDSQIIFIDTPGIQTPQNKLQEKLFEFSEESLKESDIVTFIVDNSLEIGRLDSEIIEMLKRIHVPKILLINKTDLLSESEFEQIKNKFEDMQMFEHIIGISALEDKNIDQYIETIKEMLDEGPAYYDRDMITDKSERFIVSEIIREKALNNLNEEVPHGIAVRIDNFKQRENKNLIDIDATIIVEKNSHKEIVIGKGGSMVKQIGMEARKEIEVFLDSKVNLKLWVKVEKDWRKKEKLVDRFGYK</sequence>
<evidence type="ECO:0000256" key="1">
    <source>
        <dbReference type="ARBA" id="ARBA00007921"/>
    </source>
</evidence>
<dbReference type="NCBIfam" id="TIGR00231">
    <property type="entry name" value="small_GTP"/>
    <property type="match status" value="1"/>
</dbReference>
<dbReference type="RefSeq" id="WP_410031308.1">
    <property type="nucleotide sequence ID" value="NZ_JBGMEI010000006.1"/>
</dbReference>
<keyword evidence="6" id="KW-0472">Membrane</keyword>
<accession>A0ABW9MAX9</accession>
<dbReference type="CDD" id="cd04163">
    <property type="entry name" value="Era"/>
    <property type="match status" value="1"/>
</dbReference>
<dbReference type="Proteomes" id="UP001637996">
    <property type="component" value="Unassembled WGS sequence"/>
</dbReference>
<dbReference type="PROSITE" id="PS50823">
    <property type="entry name" value="KH_TYPE_2"/>
    <property type="match status" value="1"/>
</dbReference>
<dbReference type="NCBIfam" id="NF000908">
    <property type="entry name" value="PRK00089.1"/>
    <property type="match status" value="1"/>
</dbReference>
<evidence type="ECO:0000313" key="12">
    <source>
        <dbReference type="Proteomes" id="UP001637996"/>
    </source>
</evidence>
<comment type="subcellular location">
    <subcellularLocation>
        <location evidence="6">Cytoplasm</location>
    </subcellularLocation>
    <subcellularLocation>
        <location evidence="6">Cell membrane</location>
        <topology evidence="6">Peripheral membrane protein</topology>
    </subcellularLocation>
</comment>
<dbReference type="InterPro" id="IPR004044">
    <property type="entry name" value="KH_dom_type_2"/>
</dbReference>
<evidence type="ECO:0000256" key="4">
    <source>
        <dbReference type="ARBA" id="ARBA00022884"/>
    </source>
</evidence>
<dbReference type="HAMAP" id="MF_00367">
    <property type="entry name" value="GTPase_Era"/>
    <property type="match status" value="1"/>
</dbReference>
<evidence type="ECO:0000256" key="2">
    <source>
        <dbReference type="ARBA" id="ARBA00020484"/>
    </source>
</evidence>
<dbReference type="InterPro" id="IPR005225">
    <property type="entry name" value="Small_GTP-bd"/>
</dbReference>
<comment type="similarity">
    <text evidence="1 6 7 8">Belongs to the TRAFAC class TrmE-Era-EngA-EngB-Septin-like GTPase superfamily. Era GTPase family.</text>
</comment>
<proteinExistence type="inferred from homology"/>
<protein>
    <recommendedName>
        <fullName evidence="2 6">GTPase Era</fullName>
    </recommendedName>
</protein>
<keyword evidence="6" id="KW-0699">rRNA-binding</keyword>
<evidence type="ECO:0000256" key="5">
    <source>
        <dbReference type="ARBA" id="ARBA00023134"/>
    </source>
</evidence>
<keyword evidence="12" id="KW-1185">Reference proteome</keyword>
<feature type="binding site" evidence="6">
    <location>
        <begin position="57"/>
        <end position="61"/>
    </location>
    <ligand>
        <name>GTP</name>
        <dbReference type="ChEBI" id="CHEBI:37565"/>
    </ligand>
</feature>
<name>A0ABW9MAX9_9FIRM</name>
<feature type="region of interest" description="G4" evidence="7">
    <location>
        <begin position="119"/>
        <end position="122"/>
    </location>
</feature>
<keyword evidence="6" id="KW-0963">Cytoplasm</keyword>
<dbReference type="PROSITE" id="PS51713">
    <property type="entry name" value="G_ERA"/>
    <property type="match status" value="1"/>
</dbReference>
<evidence type="ECO:0000256" key="7">
    <source>
        <dbReference type="PROSITE-ProRule" id="PRU01050"/>
    </source>
</evidence>
<keyword evidence="3 6" id="KW-0547">Nucleotide-binding</keyword>
<evidence type="ECO:0000259" key="9">
    <source>
        <dbReference type="PROSITE" id="PS50823"/>
    </source>
</evidence>
<feature type="domain" description="Era-type G" evidence="10">
    <location>
        <begin position="2"/>
        <end position="169"/>
    </location>
</feature>
<keyword evidence="5 6" id="KW-0342">GTP-binding</keyword>
<reference evidence="11 12" key="1">
    <citation type="journal article" date="2025" name="Anaerobe">
        <title>Description of Anaerococcus kampingiae sp. nov., Anaerococcus groningensis sp. nov., Anaerococcus martiniensis sp. nov., and Anaerococcus cruorum sp. nov., isolated from human clinical specimens.</title>
        <authorList>
            <person name="Boiten K.E."/>
            <person name="Meijer J."/>
            <person name="van Wezel E.M."/>
            <person name="Veloo A.C.M."/>
        </authorList>
    </citation>
    <scope>NUCLEOTIDE SEQUENCE [LARGE SCALE GENOMIC DNA]</scope>
    <source>
        <strain evidence="11 12">ENR0831</strain>
    </source>
</reference>
<feature type="region of interest" description="G2" evidence="7">
    <location>
        <begin position="36"/>
        <end position="40"/>
    </location>
</feature>
<dbReference type="InterPro" id="IPR027417">
    <property type="entry name" value="P-loop_NTPase"/>
</dbReference>
<evidence type="ECO:0000256" key="3">
    <source>
        <dbReference type="ARBA" id="ARBA00022741"/>
    </source>
</evidence>
<evidence type="ECO:0000259" key="10">
    <source>
        <dbReference type="PROSITE" id="PS51713"/>
    </source>
</evidence>
<dbReference type="NCBIfam" id="TIGR00436">
    <property type="entry name" value="era"/>
    <property type="match status" value="1"/>
</dbReference>
<feature type="binding site" evidence="6">
    <location>
        <begin position="119"/>
        <end position="122"/>
    </location>
    <ligand>
        <name>GTP</name>
        <dbReference type="ChEBI" id="CHEBI:37565"/>
    </ligand>
</feature>
<dbReference type="CDD" id="cd22534">
    <property type="entry name" value="KH-II_Era"/>
    <property type="match status" value="1"/>
</dbReference>
<comment type="subunit">
    <text evidence="6">Monomer.</text>
</comment>
<dbReference type="InterPro" id="IPR005662">
    <property type="entry name" value="GTPase_Era-like"/>
</dbReference>
<evidence type="ECO:0000256" key="8">
    <source>
        <dbReference type="RuleBase" id="RU003761"/>
    </source>
</evidence>
<comment type="function">
    <text evidence="6">An essential GTPase that binds both GDP and GTP, with rapid nucleotide exchange. Plays a role in 16S rRNA processing and 30S ribosomal subunit biogenesis and possibly also in cell cycle regulation and energy metabolism.</text>
</comment>